<dbReference type="Pfam" id="PF17765">
    <property type="entry name" value="MLTR_LBD"/>
    <property type="match status" value="1"/>
</dbReference>
<reference evidence="2 3" key="1">
    <citation type="journal article" date="2005" name="DNA Res.">
        <title>Complete genome sequence of the facultative anaerobic magnetotactic bacterium Magnetospirillum sp. strain AMB-1.</title>
        <authorList>
            <person name="Matsunaga T."/>
            <person name="Okamura Y."/>
            <person name="Fukuda Y."/>
            <person name="Wahyudi A.T."/>
            <person name="Murase Y."/>
            <person name="Takeyama H."/>
        </authorList>
    </citation>
    <scope>NUCLEOTIDE SEQUENCE [LARGE SCALE GENOMIC DNA]</scope>
    <source>
        <strain evidence="3">ATCC 700264 / AMB-1</strain>
    </source>
</reference>
<protein>
    <submittedName>
        <fullName evidence="2">Predicted transcriptional regulator</fullName>
    </submittedName>
</protein>
<accession>Q2WAK7</accession>
<dbReference type="KEGG" id="mag:amb0314"/>
<dbReference type="PANTHER" id="PTHR35010">
    <property type="entry name" value="BLL4672 PROTEIN-RELATED"/>
    <property type="match status" value="1"/>
</dbReference>
<sequence length="277" mass="31257">MDRLIHWYNMAVYPSIFATMLPVDPRRALGAFLRSHRERLPPPPLALGRRRTPGWRREELAEACGVSLTWITWLEQGRDVSASPHALARLAEALHLAPAERGYLFELAGRRDPVSPVASDDGIPPAVLALPGHMNVPAYLLDRTWTARAWNSAASRLFTGWLDGDHDRNLLRFIFLSPAAPRLIADWDQRAHRVVAEFRADFSRRLRDPALQALVESLAAQSQAFRTLWHEQAVLDREGGERSFLNPARRFHQSTLILAANADIKLVSLVPMDGEEF</sequence>
<dbReference type="Proteomes" id="UP000007058">
    <property type="component" value="Chromosome"/>
</dbReference>
<evidence type="ECO:0000313" key="2">
    <source>
        <dbReference type="EMBL" id="BAE49118.1"/>
    </source>
</evidence>
<evidence type="ECO:0000259" key="1">
    <source>
        <dbReference type="PROSITE" id="PS50943"/>
    </source>
</evidence>
<dbReference type="CDD" id="cd00093">
    <property type="entry name" value="HTH_XRE"/>
    <property type="match status" value="1"/>
</dbReference>
<dbReference type="Gene3D" id="3.30.450.180">
    <property type="match status" value="1"/>
</dbReference>
<dbReference type="HOGENOM" id="CLU_057862_2_1_5"/>
<dbReference type="SMART" id="SM00530">
    <property type="entry name" value="HTH_XRE"/>
    <property type="match status" value="1"/>
</dbReference>
<dbReference type="InterPro" id="IPR001387">
    <property type="entry name" value="Cro/C1-type_HTH"/>
</dbReference>
<dbReference type="STRING" id="342108.amb0314"/>
<gene>
    <name evidence="2" type="ordered locus">amb0314</name>
</gene>
<name>Q2WAK7_PARM1</name>
<dbReference type="GO" id="GO:0003677">
    <property type="term" value="F:DNA binding"/>
    <property type="evidence" value="ECO:0007669"/>
    <property type="project" value="InterPro"/>
</dbReference>
<feature type="domain" description="HTH cro/C1-type" evidence="1">
    <location>
        <begin position="54"/>
        <end position="101"/>
    </location>
</feature>
<dbReference type="EMBL" id="AP007255">
    <property type="protein sequence ID" value="BAE49118.1"/>
    <property type="molecule type" value="Genomic_DNA"/>
</dbReference>
<dbReference type="Pfam" id="PF13560">
    <property type="entry name" value="HTH_31"/>
    <property type="match status" value="1"/>
</dbReference>
<dbReference type="SUPFAM" id="SSF47413">
    <property type="entry name" value="lambda repressor-like DNA-binding domains"/>
    <property type="match status" value="1"/>
</dbReference>
<dbReference type="Gene3D" id="1.10.260.40">
    <property type="entry name" value="lambda repressor-like DNA-binding domains"/>
    <property type="match status" value="1"/>
</dbReference>
<proteinExistence type="predicted"/>
<organism evidence="2 3">
    <name type="scientific">Paramagnetospirillum magneticum (strain ATCC 700264 / AMB-1)</name>
    <name type="common">Magnetospirillum magneticum</name>
    <dbReference type="NCBI Taxonomy" id="342108"/>
    <lineage>
        <taxon>Bacteria</taxon>
        <taxon>Pseudomonadati</taxon>
        <taxon>Pseudomonadota</taxon>
        <taxon>Alphaproteobacteria</taxon>
        <taxon>Rhodospirillales</taxon>
        <taxon>Magnetospirillaceae</taxon>
        <taxon>Paramagnetospirillum</taxon>
    </lineage>
</organism>
<dbReference type="InterPro" id="IPR041413">
    <property type="entry name" value="MLTR_LBD"/>
</dbReference>
<evidence type="ECO:0000313" key="3">
    <source>
        <dbReference type="Proteomes" id="UP000007058"/>
    </source>
</evidence>
<dbReference type="DNASU" id="3806076"/>
<keyword evidence="3" id="KW-1185">Reference proteome</keyword>
<dbReference type="InterPro" id="IPR010982">
    <property type="entry name" value="Lambda_DNA-bd_dom_sf"/>
</dbReference>
<dbReference type="PROSITE" id="PS50943">
    <property type="entry name" value="HTH_CROC1"/>
    <property type="match status" value="1"/>
</dbReference>
<dbReference type="AlphaFoldDB" id="Q2WAK7"/>
<dbReference type="PANTHER" id="PTHR35010:SF2">
    <property type="entry name" value="BLL4672 PROTEIN"/>
    <property type="match status" value="1"/>
</dbReference>